<keyword evidence="1" id="KW-0732">Signal</keyword>
<proteinExistence type="predicted"/>
<dbReference type="EMBL" id="BMKE01000008">
    <property type="protein sequence ID" value="GGB40785.1"/>
    <property type="molecule type" value="Genomic_DNA"/>
</dbReference>
<keyword evidence="3" id="KW-1185">Reference proteome</keyword>
<evidence type="ECO:0008006" key="4">
    <source>
        <dbReference type="Google" id="ProtNLM"/>
    </source>
</evidence>
<evidence type="ECO:0000313" key="3">
    <source>
        <dbReference type="Proteomes" id="UP000646152"/>
    </source>
</evidence>
<protein>
    <recommendedName>
        <fullName evidence="4">Flagellar basal body protein</fullName>
    </recommendedName>
</protein>
<accession>A0ABQ1II31</accession>
<organism evidence="2 3">
    <name type="scientific">Oceanisphaera marina</name>
    <dbReference type="NCBI Taxonomy" id="2017550"/>
    <lineage>
        <taxon>Bacteria</taxon>
        <taxon>Pseudomonadati</taxon>
        <taxon>Pseudomonadota</taxon>
        <taxon>Gammaproteobacteria</taxon>
        <taxon>Aeromonadales</taxon>
        <taxon>Aeromonadaceae</taxon>
        <taxon>Oceanisphaera</taxon>
    </lineage>
</organism>
<feature type="signal peptide" evidence="1">
    <location>
        <begin position="1"/>
        <end position="19"/>
    </location>
</feature>
<dbReference type="RefSeq" id="WP_188629261.1">
    <property type="nucleotide sequence ID" value="NZ_BMKE01000008.1"/>
</dbReference>
<dbReference type="Proteomes" id="UP000646152">
    <property type="component" value="Unassembled WGS sequence"/>
</dbReference>
<gene>
    <name evidence="2" type="ORF">GCM10011502_12640</name>
</gene>
<sequence>MKRIAGLLALASTIGMAQAAELPTLFNNSEVGVLLSDDVLGAQRGKYVSGPQNHYFGIEFITSIAGPNGSILSSGMQLNVNFNRNQPKVTVNVYGNDTPLSTDATANNTPNGSGLVQLAQIAGNNNTGINDLSFIPGYMPTQGSTINSGGHYQLKMPQGMVRYEFNSKGIGMAYTSDDNKITAAQMVRNNNGNQGFVQQFSIADNNKLLSNQAKFYMGDKIGAYTDLAKTLQQQLPMGIR</sequence>
<feature type="chain" id="PRO_5046462823" description="Flagellar basal body protein" evidence="1">
    <location>
        <begin position="20"/>
        <end position="240"/>
    </location>
</feature>
<reference evidence="3" key="1">
    <citation type="journal article" date="2019" name="Int. J. Syst. Evol. Microbiol.">
        <title>The Global Catalogue of Microorganisms (GCM) 10K type strain sequencing project: providing services to taxonomists for standard genome sequencing and annotation.</title>
        <authorList>
            <consortium name="The Broad Institute Genomics Platform"/>
            <consortium name="The Broad Institute Genome Sequencing Center for Infectious Disease"/>
            <person name="Wu L."/>
            <person name="Ma J."/>
        </authorList>
    </citation>
    <scope>NUCLEOTIDE SEQUENCE [LARGE SCALE GENOMIC DNA]</scope>
    <source>
        <strain evidence="3">CGMCC 1.15923</strain>
    </source>
</reference>
<evidence type="ECO:0000313" key="2">
    <source>
        <dbReference type="EMBL" id="GGB40785.1"/>
    </source>
</evidence>
<evidence type="ECO:0000256" key="1">
    <source>
        <dbReference type="SAM" id="SignalP"/>
    </source>
</evidence>
<comment type="caution">
    <text evidence="2">The sequence shown here is derived from an EMBL/GenBank/DDBJ whole genome shotgun (WGS) entry which is preliminary data.</text>
</comment>
<name>A0ABQ1II31_9GAMM</name>